<evidence type="ECO:0000259" key="13">
    <source>
        <dbReference type="Pfam" id="PF09084"/>
    </source>
</evidence>
<dbReference type="InterPro" id="IPR015168">
    <property type="entry name" value="SsuA/THI5"/>
</dbReference>
<evidence type="ECO:0000256" key="6">
    <source>
        <dbReference type="ARBA" id="ARBA00022723"/>
    </source>
</evidence>
<evidence type="ECO:0000256" key="5">
    <source>
        <dbReference type="ARBA" id="ARBA00022679"/>
    </source>
</evidence>
<sequence length="342" mass="37811">MAFRLPRRLLLGAPALLAAPHVAHAQARPTVRFAFDWILNGPYAFGIAGERQGFFREAGVDITISRGFGSARVPLDMSAGTFDMAMADPTPVLRFMSQNPNNDLIAVALLWDQAPTAVTVRADGPITNISMLAGRTLAAPEFDGGRQVFPAFAAVNNIPFSSINWMSVAPELREPMLVQRRADGITGFVTSTALSLRALGMDLPAQRIFRYREHGLDFFYGSVLLTTRTYMERNPDAVRAVTHGLIRSLRWAFANRPAAIEALRAREQLTDVAIETVRQDMAMRELVDSPNVRRLGLGVIEAPRFQRQIEAVKLAYGLGDMPTPDRFYTDRFLPPAAERQLG</sequence>
<dbReference type="EMBL" id="CP137852">
    <property type="protein sequence ID" value="WPB86851.1"/>
    <property type="molecule type" value="Genomic_DNA"/>
</dbReference>
<evidence type="ECO:0000256" key="11">
    <source>
        <dbReference type="ARBA" id="ARBA00048179"/>
    </source>
</evidence>
<evidence type="ECO:0000313" key="15">
    <source>
        <dbReference type="Proteomes" id="UP001305521"/>
    </source>
</evidence>
<evidence type="ECO:0000256" key="8">
    <source>
        <dbReference type="ARBA" id="ARBA00022977"/>
    </source>
</evidence>
<protein>
    <recommendedName>
        <fullName evidence="10">Thiamine pyrimidine synthase</fullName>
    </recommendedName>
</protein>
<evidence type="ECO:0000256" key="2">
    <source>
        <dbReference type="ARBA" id="ARBA00004948"/>
    </source>
</evidence>
<comment type="pathway">
    <text evidence="2">Cofactor biosynthesis; thiamine diphosphate biosynthesis.</text>
</comment>
<dbReference type="Pfam" id="PF09084">
    <property type="entry name" value="NMT1"/>
    <property type="match status" value="1"/>
</dbReference>
<keyword evidence="5" id="KW-0808">Transferase</keyword>
<proteinExistence type="inferred from homology"/>
<comment type="function">
    <text evidence="1">Responsible for the formation of the pyrimidine heterocycle in the thiamine biosynthesis pathway. Catalyzes the formation of hydroxymethylpyrimidine phosphate (HMP-P) from histidine and pyridoxal phosphate (PLP). The protein uses PLP and the active site histidine to form HMP-P, generating an inactive enzyme. The enzyme can only undergo a single turnover, which suggests it is a suicide enzyme.</text>
</comment>
<evidence type="ECO:0000256" key="12">
    <source>
        <dbReference type="SAM" id="SignalP"/>
    </source>
</evidence>
<comment type="similarity">
    <text evidence="3">Belongs to the NMT1/THI5 family.</text>
</comment>
<dbReference type="PANTHER" id="PTHR31528:SF1">
    <property type="entry name" value="4-AMINO-5-HYDROXYMETHYL-2-METHYLPYRIMIDINE PHOSPHATE SYNTHASE THI11-RELATED"/>
    <property type="match status" value="1"/>
</dbReference>
<comment type="subunit">
    <text evidence="4">Homodimer.</text>
</comment>
<dbReference type="PANTHER" id="PTHR31528">
    <property type="entry name" value="4-AMINO-5-HYDROXYMETHYL-2-METHYLPYRIMIDINE PHOSPHATE SYNTHASE THI11-RELATED"/>
    <property type="match status" value="1"/>
</dbReference>
<dbReference type="SUPFAM" id="SSF53850">
    <property type="entry name" value="Periplasmic binding protein-like II"/>
    <property type="match status" value="1"/>
</dbReference>
<feature type="domain" description="SsuA/THI5-like" evidence="13">
    <location>
        <begin position="47"/>
        <end position="255"/>
    </location>
</feature>
<keyword evidence="8" id="KW-0784">Thiamine biosynthesis</keyword>
<evidence type="ECO:0000256" key="4">
    <source>
        <dbReference type="ARBA" id="ARBA00011738"/>
    </source>
</evidence>
<evidence type="ECO:0000256" key="1">
    <source>
        <dbReference type="ARBA" id="ARBA00003469"/>
    </source>
</evidence>
<keyword evidence="9" id="KW-0408">Iron</keyword>
<keyword evidence="15" id="KW-1185">Reference proteome</keyword>
<name>A0ABZ0PMA9_9PROT</name>
<dbReference type="RefSeq" id="WP_318650807.1">
    <property type="nucleotide sequence ID" value="NZ_CP137852.1"/>
</dbReference>
<keyword evidence="7" id="KW-0663">Pyridoxal phosphate</keyword>
<organism evidence="14 15">
    <name type="scientific">Sediminicoccus rosea</name>
    <dbReference type="NCBI Taxonomy" id="1225128"/>
    <lineage>
        <taxon>Bacteria</taxon>
        <taxon>Pseudomonadati</taxon>
        <taxon>Pseudomonadota</taxon>
        <taxon>Alphaproteobacteria</taxon>
        <taxon>Acetobacterales</taxon>
        <taxon>Roseomonadaceae</taxon>
        <taxon>Sediminicoccus</taxon>
    </lineage>
</organism>
<evidence type="ECO:0000256" key="7">
    <source>
        <dbReference type="ARBA" id="ARBA00022898"/>
    </source>
</evidence>
<feature type="signal peptide" evidence="12">
    <location>
        <begin position="1"/>
        <end position="25"/>
    </location>
</feature>
<feature type="chain" id="PRO_5045741552" description="Thiamine pyrimidine synthase" evidence="12">
    <location>
        <begin position="26"/>
        <end position="342"/>
    </location>
</feature>
<dbReference type="InterPro" id="IPR027939">
    <property type="entry name" value="NMT1/THI5"/>
</dbReference>
<evidence type="ECO:0000256" key="3">
    <source>
        <dbReference type="ARBA" id="ARBA00009406"/>
    </source>
</evidence>
<evidence type="ECO:0000256" key="9">
    <source>
        <dbReference type="ARBA" id="ARBA00023004"/>
    </source>
</evidence>
<keyword evidence="12" id="KW-0732">Signal</keyword>
<reference evidence="14 15" key="1">
    <citation type="submission" date="2023-11" db="EMBL/GenBank/DDBJ databases">
        <title>Arctic aerobic anoxygenic photoheterotroph Sediminicoccus rosea KRV36 adapts its photosynthesis to long days of polar summer.</title>
        <authorList>
            <person name="Tomasch J."/>
            <person name="Kopejtka K."/>
            <person name="Bily T."/>
            <person name="Gardiner A.T."/>
            <person name="Gardian Z."/>
            <person name="Shivaramu S."/>
            <person name="Koblizek M."/>
            <person name="Engelhardt F."/>
            <person name="Kaftan D."/>
        </authorList>
    </citation>
    <scope>NUCLEOTIDE SEQUENCE [LARGE SCALE GENOMIC DNA]</scope>
    <source>
        <strain evidence="14 15">R-30</strain>
    </source>
</reference>
<comment type="catalytic activity">
    <reaction evidence="11">
        <text>N(6)-(pyridoxal phosphate)-L-lysyl-[4-amino-5-hydroxymethyl-2-methylpyrimidine phosphate synthase] + L-histidyl-[4-amino-5-hydroxymethyl-2-methylpyrimidine phosphate synthase] + 2 Fe(3+) + 4 H2O = L-lysyl-[4-amino-5-hydroxymethyl-2-methylpyrimidine phosphate synthase] + (2S)-2-amino-5-hydroxy-4-oxopentanoyl-[4-amino-5-hydroxymethyl-2-methylpyrimidine phosphate synthase] + 4-amino-2-methyl-5-(phosphooxymethyl)pyrimidine + 3-oxopropanoate + 2 Fe(2+) + 2 H(+)</text>
        <dbReference type="Rhea" id="RHEA:65756"/>
        <dbReference type="Rhea" id="RHEA-COMP:16892"/>
        <dbReference type="Rhea" id="RHEA-COMP:16893"/>
        <dbReference type="Rhea" id="RHEA-COMP:16894"/>
        <dbReference type="Rhea" id="RHEA-COMP:16895"/>
        <dbReference type="ChEBI" id="CHEBI:15377"/>
        <dbReference type="ChEBI" id="CHEBI:15378"/>
        <dbReference type="ChEBI" id="CHEBI:29033"/>
        <dbReference type="ChEBI" id="CHEBI:29034"/>
        <dbReference type="ChEBI" id="CHEBI:29969"/>
        <dbReference type="ChEBI" id="CHEBI:29979"/>
        <dbReference type="ChEBI" id="CHEBI:33190"/>
        <dbReference type="ChEBI" id="CHEBI:58354"/>
        <dbReference type="ChEBI" id="CHEBI:143915"/>
        <dbReference type="ChEBI" id="CHEBI:157692"/>
    </reaction>
    <physiologicalReaction direction="left-to-right" evidence="11">
        <dbReference type="Rhea" id="RHEA:65757"/>
    </physiologicalReaction>
</comment>
<accession>A0ABZ0PMA9</accession>
<evidence type="ECO:0000313" key="14">
    <source>
        <dbReference type="EMBL" id="WPB86851.1"/>
    </source>
</evidence>
<gene>
    <name evidence="14" type="ORF">R9Z33_08220</name>
</gene>
<evidence type="ECO:0000256" key="10">
    <source>
        <dbReference type="ARBA" id="ARBA00033171"/>
    </source>
</evidence>
<dbReference type="Proteomes" id="UP001305521">
    <property type="component" value="Chromosome"/>
</dbReference>
<keyword evidence="6" id="KW-0479">Metal-binding</keyword>
<dbReference type="Gene3D" id="3.40.190.10">
    <property type="entry name" value="Periplasmic binding protein-like II"/>
    <property type="match status" value="2"/>
</dbReference>